<keyword evidence="4 8" id="KW-0747">Spliceosome</keyword>
<dbReference type="Pfam" id="PF04502">
    <property type="entry name" value="Saf4_Yju2"/>
    <property type="match status" value="1"/>
</dbReference>
<evidence type="ECO:0000256" key="8">
    <source>
        <dbReference type="HAMAP-Rule" id="MF_03226"/>
    </source>
</evidence>
<keyword evidence="9" id="KW-0175">Coiled coil</keyword>
<evidence type="ECO:0000256" key="1">
    <source>
        <dbReference type="ARBA" id="ARBA00004123"/>
    </source>
</evidence>
<keyword evidence="2" id="KW-0507">mRNA processing</keyword>
<proteinExistence type="inferred from homology"/>
<evidence type="ECO:0000256" key="7">
    <source>
        <dbReference type="ARBA" id="ARBA00023242"/>
    </source>
</evidence>
<dbReference type="HAMAP" id="MF_03226">
    <property type="entry name" value="YJU2"/>
    <property type="match status" value="1"/>
</dbReference>
<gene>
    <name evidence="11" type="primary">cwf16</name>
    <name evidence="11" type="ORF">SBRCBS47491_009269</name>
</gene>
<name>A0ABP0CU80_9PEZI</name>
<evidence type="ECO:0000256" key="5">
    <source>
        <dbReference type="ARBA" id="ARBA00022833"/>
    </source>
</evidence>
<evidence type="ECO:0000256" key="2">
    <source>
        <dbReference type="ARBA" id="ARBA00022664"/>
    </source>
</evidence>
<keyword evidence="7 8" id="KW-0539">Nucleus</keyword>
<reference evidence="11 12" key="1">
    <citation type="submission" date="2024-01" db="EMBL/GenBank/DDBJ databases">
        <authorList>
            <person name="Allen C."/>
            <person name="Tagirdzhanova G."/>
        </authorList>
    </citation>
    <scope>NUCLEOTIDE SEQUENCE [LARGE SCALE GENOMIC DNA]</scope>
</reference>
<dbReference type="InterPro" id="IPR043701">
    <property type="entry name" value="Yju2"/>
</dbReference>
<dbReference type="EMBL" id="CAWUHC010000140">
    <property type="protein sequence ID" value="CAK7235368.1"/>
    <property type="molecule type" value="Genomic_DNA"/>
</dbReference>
<comment type="caution">
    <text evidence="11">The sequence shown here is derived from an EMBL/GenBank/DDBJ whole genome shotgun (WGS) entry which is preliminary data.</text>
</comment>
<dbReference type="PANTHER" id="PTHR12111">
    <property type="entry name" value="SPLICING FACTOR YJU2"/>
    <property type="match status" value="1"/>
</dbReference>
<keyword evidence="6" id="KW-0508">mRNA splicing</keyword>
<comment type="subunit">
    <text evidence="8">Component of the spliceosome. Present in the activated B complex, the catalytically activated B* complex which catalyzes the branching, the catalytic step 1 C complex catalyzing the exon ligation, and the postcatalytic P complex containing the ligated exons (mRNA) and the excised lariat intron.</text>
</comment>
<feature type="compositionally biased region" description="Basic and acidic residues" evidence="10">
    <location>
        <begin position="230"/>
        <end position="240"/>
    </location>
</feature>
<sequence>MSERKVLSKYYPPDFDPSALSRRQGKSKNKQQAGPAVQVVRLMAPMSMRCTRCGEYIYKGRKFNARKETPLDEKYLGIQIYRFYIRCTRCSGEIIFRTDPKNQDYAMVSGAKRNVEPWRQPEEVDETDEQRLDRLEAEEAAANGEAVAEQNRMEELEAKTLEAKREMEVADALDEIRTRNARIARADHREHLEAVALARPGDADAEERRRQQDLEDAEAARAAFAAAAAGKEDPPAKDNKDEDDDDDDSDDDDDQPTWLTKAGSSKAKTNGATSNGAATSSPLATVIEEASVPIPSFKRQIKKKTDRASLLGIKKKPSLV</sequence>
<keyword evidence="12" id="KW-1185">Reference proteome</keyword>
<evidence type="ECO:0000256" key="3">
    <source>
        <dbReference type="ARBA" id="ARBA00022723"/>
    </source>
</evidence>
<feature type="compositionally biased region" description="Acidic residues" evidence="10">
    <location>
        <begin position="241"/>
        <end position="255"/>
    </location>
</feature>
<feature type="binding site" evidence="8">
    <location>
        <position position="50"/>
    </location>
    <ligand>
        <name>Zn(2+)</name>
        <dbReference type="ChEBI" id="CHEBI:29105"/>
    </ligand>
</feature>
<feature type="coiled-coil region" evidence="9">
    <location>
        <begin position="132"/>
        <end position="173"/>
    </location>
</feature>
<keyword evidence="5 8" id="KW-0862">Zinc</keyword>
<feature type="region of interest" description="Disordered" evidence="10">
    <location>
        <begin position="194"/>
        <end position="285"/>
    </location>
</feature>
<feature type="region of interest" description="Disordered" evidence="10">
    <location>
        <begin position="298"/>
        <end position="320"/>
    </location>
</feature>
<dbReference type="InterPro" id="IPR007590">
    <property type="entry name" value="Saf4/Yju2"/>
</dbReference>
<evidence type="ECO:0000256" key="6">
    <source>
        <dbReference type="ARBA" id="ARBA00023187"/>
    </source>
</evidence>
<evidence type="ECO:0000256" key="10">
    <source>
        <dbReference type="SAM" id="MobiDB-lite"/>
    </source>
</evidence>
<feature type="compositionally biased region" description="Polar residues" evidence="10">
    <location>
        <begin position="262"/>
        <end position="283"/>
    </location>
</feature>
<comment type="similarity">
    <text evidence="8">Belongs to the CWC16 family. YJU2 subfamily.</text>
</comment>
<feature type="binding site" evidence="8">
    <location>
        <position position="87"/>
    </location>
    <ligand>
        <name>Zn(2+)</name>
        <dbReference type="ChEBI" id="CHEBI:29105"/>
    </ligand>
</feature>
<evidence type="ECO:0000256" key="9">
    <source>
        <dbReference type="SAM" id="Coils"/>
    </source>
</evidence>
<accession>A0ABP0CU80</accession>
<protein>
    <recommendedName>
        <fullName evidence="8">Splicing factor YJU2</fullName>
    </recommendedName>
</protein>
<evidence type="ECO:0000313" key="11">
    <source>
        <dbReference type="EMBL" id="CAK7235368.1"/>
    </source>
</evidence>
<feature type="compositionally biased region" description="Low complexity" evidence="10">
    <location>
        <begin position="220"/>
        <end position="229"/>
    </location>
</feature>
<dbReference type="Proteomes" id="UP001642406">
    <property type="component" value="Unassembled WGS sequence"/>
</dbReference>
<evidence type="ECO:0000256" key="4">
    <source>
        <dbReference type="ARBA" id="ARBA00022728"/>
    </source>
</evidence>
<feature type="binding site" evidence="8">
    <location>
        <position position="90"/>
    </location>
    <ligand>
        <name>Zn(2+)</name>
        <dbReference type="ChEBI" id="CHEBI:29105"/>
    </ligand>
</feature>
<comment type="function">
    <text evidence="8">Part of the spliceosome which catalyzes two sequential transesterification reactions, first the excision of the non-coding intron from pre-mRNA and then the ligation of the coding exons to form the mature mRNA. Plays a role in stabilizing the structure of the spliceosome catalytic core and docking of the branch helix into the active site, producing 5'-exon and lariat intron-3'-intermediates.</text>
</comment>
<feature type="region of interest" description="Disordered" evidence="10">
    <location>
        <begin position="1"/>
        <end position="35"/>
    </location>
</feature>
<keyword evidence="3 8" id="KW-0479">Metal-binding</keyword>
<evidence type="ECO:0000313" key="12">
    <source>
        <dbReference type="Proteomes" id="UP001642406"/>
    </source>
</evidence>
<comment type="subcellular location">
    <subcellularLocation>
        <location evidence="1 8">Nucleus</location>
    </subcellularLocation>
</comment>
<feature type="binding site" evidence="8">
    <location>
        <position position="53"/>
    </location>
    <ligand>
        <name>Zn(2+)</name>
        <dbReference type="ChEBI" id="CHEBI:29105"/>
    </ligand>
</feature>
<organism evidence="11 12">
    <name type="scientific">Sporothrix bragantina</name>
    <dbReference type="NCBI Taxonomy" id="671064"/>
    <lineage>
        <taxon>Eukaryota</taxon>
        <taxon>Fungi</taxon>
        <taxon>Dikarya</taxon>
        <taxon>Ascomycota</taxon>
        <taxon>Pezizomycotina</taxon>
        <taxon>Sordariomycetes</taxon>
        <taxon>Sordariomycetidae</taxon>
        <taxon>Ophiostomatales</taxon>
        <taxon>Ophiostomataceae</taxon>
        <taxon>Sporothrix</taxon>
    </lineage>
</organism>
<dbReference type="PANTHER" id="PTHR12111:SF1">
    <property type="entry name" value="SPLICING FACTOR YJU2"/>
    <property type="match status" value="1"/>
</dbReference>